<keyword evidence="3" id="KW-1003">Cell membrane</keyword>
<keyword evidence="2" id="KW-0813">Transport</keyword>
<reference evidence="9 10" key="1">
    <citation type="submission" date="2019-12" db="EMBL/GenBank/DDBJ databases">
        <title>Isolation and characterization of three novel carbon monoxide-oxidizing members of Halobacteria from salione crusts and soils.</title>
        <authorList>
            <person name="Myers M.R."/>
            <person name="King G.M."/>
        </authorList>
    </citation>
    <scope>NUCLEOTIDE SEQUENCE [LARGE SCALE GENOMIC DNA]</scope>
    <source>
        <strain evidence="9 10">PCN9</strain>
    </source>
</reference>
<dbReference type="Pfam" id="PF02687">
    <property type="entry name" value="FtsX"/>
    <property type="match status" value="1"/>
</dbReference>
<dbReference type="EMBL" id="WUUU01000006">
    <property type="protein sequence ID" value="MXR19445.1"/>
    <property type="molecule type" value="Genomic_DNA"/>
</dbReference>
<dbReference type="InterPro" id="IPR003838">
    <property type="entry name" value="ABC3_permease_C"/>
</dbReference>
<comment type="caution">
    <text evidence="9">The sequence shown here is derived from an EMBL/GenBank/DDBJ whole genome shotgun (WGS) entry which is preliminary data.</text>
</comment>
<evidence type="ECO:0000256" key="7">
    <source>
        <dbReference type="SAM" id="Phobius"/>
    </source>
</evidence>
<feature type="domain" description="ABC3 transporter permease C-terminal" evidence="8">
    <location>
        <begin position="286"/>
        <end position="400"/>
    </location>
</feature>
<sequence>MRERLTRARSLVGLGGRLVAQRLRQTAPRRTAVTILGIAFAVALCLTVSGVSVAIADQGSVAGSNVDYWIVPEGESSSTLPVSVGGPRFGDVHAVGDRLTSRSDVVYASPVSMQLLQLSHRGTTEYVIVAGVVAHDGLTVAGVNTSALTPGDPHYENGTYDGPWTGEVVISDGAGALLNATPSDSVRVRGQATSTREFTVAAVTDGGESGFGDVPVAVMHLSELQTLTGATASDTADQILVASTNPNIEDDLAGVYDHSSVVTRSDTGLTSVTDSDLALALAAAGFIVALVVGVLFVATTLGLEVTTDRRLWATLSAIGFSARSRAFLLFAQVGLLALVGGVLGVVLGRFGVFAANTAVGTVFENTLVAVYPVEFVGLGLTMALVVAVLTTPYLLWLTTRGSVTDTLKT</sequence>
<name>A0A6B0SCI3_9EURY</name>
<keyword evidence="5 7" id="KW-1133">Transmembrane helix</keyword>
<comment type="subcellular location">
    <subcellularLocation>
        <location evidence="1">Cell membrane</location>
        <topology evidence="1">Multi-pass membrane protein</topology>
    </subcellularLocation>
</comment>
<evidence type="ECO:0000256" key="3">
    <source>
        <dbReference type="ARBA" id="ARBA00022475"/>
    </source>
</evidence>
<protein>
    <submittedName>
        <fullName evidence="9">ABC transporter permease</fullName>
    </submittedName>
</protein>
<dbReference type="GO" id="GO:0005886">
    <property type="term" value="C:plasma membrane"/>
    <property type="evidence" value="ECO:0007669"/>
    <property type="project" value="UniProtKB-SubCell"/>
</dbReference>
<dbReference type="AlphaFoldDB" id="A0A6B0SCI3"/>
<evidence type="ECO:0000256" key="6">
    <source>
        <dbReference type="ARBA" id="ARBA00023136"/>
    </source>
</evidence>
<evidence type="ECO:0000256" key="2">
    <source>
        <dbReference type="ARBA" id="ARBA00022448"/>
    </source>
</evidence>
<feature type="transmembrane region" description="Helical" evidence="7">
    <location>
        <begin position="375"/>
        <end position="396"/>
    </location>
</feature>
<dbReference type="RefSeq" id="WP_159525036.1">
    <property type="nucleotide sequence ID" value="NZ_WUUU01000006.1"/>
</dbReference>
<organism evidence="9 10">
    <name type="scientific">Halobacterium bonnevillei</name>
    <dbReference type="NCBI Taxonomy" id="2692200"/>
    <lineage>
        <taxon>Archaea</taxon>
        <taxon>Methanobacteriati</taxon>
        <taxon>Methanobacteriota</taxon>
        <taxon>Stenosarchaea group</taxon>
        <taxon>Halobacteria</taxon>
        <taxon>Halobacteriales</taxon>
        <taxon>Halobacteriaceae</taxon>
        <taxon>Halobacterium</taxon>
    </lineage>
</organism>
<evidence type="ECO:0000256" key="5">
    <source>
        <dbReference type="ARBA" id="ARBA00022989"/>
    </source>
</evidence>
<dbReference type="PANTHER" id="PTHR43738:SF1">
    <property type="entry name" value="HEMIN TRANSPORT SYSTEM PERMEASE PROTEIN HRTB-RELATED"/>
    <property type="match status" value="1"/>
</dbReference>
<keyword evidence="4 7" id="KW-0812">Transmembrane</keyword>
<dbReference type="OrthoDB" id="170372at2157"/>
<keyword evidence="10" id="KW-1185">Reference proteome</keyword>
<evidence type="ECO:0000313" key="10">
    <source>
        <dbReference type="Proteomes" id="UP000471521"/>
    </source>
</evidence>
<proteinExistence type="predicted"/>
<accession>A0A6B0SCI3</accession>
<keyword evidence="6 7" id="KW-0472">Membrane</keyword>
<evidence type="ECO:0000313" key="9">
    <source>
        <dbReference type="EMBL" id="MXR19445.1"/>
    </source>
</evidence>
<evidence type="ECO:0000256" key="1">
    <source>
        <dbReference type="ARBA" id="ARBA00004651"/>
    </source>
</evidence>
<dbReference type="Proteomes" id="UP000471521">
    <property type="component" value="Unassembled WGS sequence"/>
</dbReference>
<feature type="transmembrane region" description="Helical" evidence="7">
    <location>
        <begin position="326"/>
        <end position="355"/>
    </location>
</feature>
<dbReference type="InterPro" id="IPR051125">
    <property type="entry name" value="ABC-4/HrtB_transporter"/>
</dbReference>
<evidence type="ECO:0000259" key="8">
    <source>
        <dbReference type="Pfam" id="PF02687"/>
    </source>
</evidence>
<feature type="transmembrane region" description="Helical" evidence="7">
    <location>
        <begin position="277"/>
        <end position="305"/>
    </location>
</feature>
<evidence type="ECO:0000256" key="4">
    <source>
        <dbReference type="ARBA" id="ARBA00022692"/>
    </source>
</evidence>
<dbReference type="PANTHER" id="PTHR43738">
    <property type="entry name" value="ABC TRANSPORTER, MEMBRANE PROTEIN"/>
    <property type="match status" value="1"/>
</dbReference>
<gene>
    <name evidence="9" type="ORF">GRX66_02060</name>
</gene>
<feature type="transmembrane region" description="Helical" evidence="7">
    <location>
        <begin position="32"/>
        <end position="55"/>
    </location>
</feature>